<reference evidence="1" key="1">
    <citation type="submission" date="2020-04" db="EMBL/GenBank/DDBJ databases">
        <authorList>
            <person name="Chiriac C."/>
            <person name="Salcher M."/>
            <person name="Ghai R."/>
            <person name="Kavagutti S V."/>
        </authorList>
    </citation>
    <scope>NUCLEOTIDE SEQUENCE</scope>
</reference>
<feature type="non-terminal residue" evidence="1">
    <location>
        <position position="442"/>
    </location>
</feature>
<organism evidence="1">
    <name type="scientific">uncultured Caudovirales phage</name>
    <dbReference type="NCBI Taxonomy" id="2100421"/>
    <lineage>
        <taxon>Viruses</taxon>
        <taxon>Duplodnaviria</taxon>
        <taxon>Heunggongvirae</taxon>
        <taxon>Uroviricota</taxon>
        <taxon>Caudoviricetes</taxon>
        <taxon>Peduoviridae</taxon>
        <taxon>Maltschvirus</taxon>
        <taxon>Maltschvirus maltsch</taxon>
    </lineage>
</organism>
<accession>A0A6J5P575</accession>
<proteinExistence type="predicted"/>
<evidence type="ECO:0000313" key="1">
    <source>
        <dbReference type="EMBL" id="CAB4167100.1"/>
    </source>
</evidence>
<dbReference type="EMBL" id="LR796805">
    <property type="protein sequence ID" value="CAB4167100.1"/>
    <property type="molecule type" value="Genomic_DNA"/>
</dbReference>
<protein>
    <submittedName>
        <fullName evidence="1">Uncharacterized protein</fullName>
    </submittedName>
</protein>
<name>A0A6J5P575_9CAUD</name>
<sequence>MAINIPIITSLEDKGIRAAKDAFSNFRTAVADAEGGLGKFKAGSGAIFDTVAANAGMFAVAGAAAIGKFALSGVTDFANLALAAGKFADATGLAVEDASRYMEVAGDLAIPVDAVEGAIGRLNKTIGADPDKVRDLGVDLVYLKDGSLDVNETFLNTIERLKGIKDPAEKARVATQLLGKGWQSMAELINVGSVELETSLRSVSSSQVISADELRMAKEYRTSMDDLGDSVKDLKLAAGQDLIPLLATGASALATAIKAFSSEDPLQFAIDQITVYKQGVDDAREDTEDFRQSIKDARNPLLNMRDATYEVTRNLIDADSAWRILTESLNTEVALDNAKTKLGELEAAAKLAFGTGAQADIDAYEAQAAEFATQLMTIGTNMDEISKREILIRYKTQGAAAALELAGWLARGAEYGGLSQMDALTLAGISTLPARANGGPVM</sequence>
<gene>
    <name evidence="1" type="ORF">UFOVP871_1</name>
</gene>